<evidence type="ECO:0000259" key="2">
    <source>
        <dbReference type="PROSITE" id="PS51208"/>
    </source>
</evidence>
<dbReference type="SUPFAM" id="SSF51161">
    <property type="entry name" value="Trimeric LpxA-like enzymes"/>
    <property type="match status" value="1"/>
</dbReference>
<dbReference type="EMBL" id="AP025943">
    <property type="protein sequence ID" value="BDL43222.1"/>
    <property type="molecule type" value="Genomic_DNA"/>
</dbReference>
<feature type="domain" description="Autotransporter" evidence="2">
    <location>
        <begin position="769"/>
        <end position="1046"/>
    </location>
</feature>
<gene>
    <name evidence="3" type="ORF">Abiwalacus_07960</name>
</gene>
<feature type="signal peptide" evidence="1">
    <location>
        <begin position="1"/>
        <end position="18"/>
    </location>
</feature>
<proteinExistence type="predicted"/>
<organism evidence="3 4">
    <name type="scientific">Akkermansia biwaensis</name>
    <dbReference type="NCBI Taxonomy" id="2946555"/>
    <lineage>
        <taxon>Bacteria</taxon>
        <taxon>Pseudomonadati</taxon>
        <taxon>Verrucomicrobiota</taxon>
        <taxon>Verrucomicrobiia</taxon>
        <taxon>Verrucomicrobiales</taxon>
        <taxon>Akkermansiaceae</taxon>
        <taxon>Akkermansia</taxon>
    </lineage>
</organism>
<keyword evidence="1" id="KW-0732">Signal</keyword>
<dbReference type="InterPro" id="IPR005546">
    <property type="entry name" value="Autotransporte_beta"/>
</dbReference>
<dbReference type="Proteomes" id="UP001062263">
    <property type="component" value="Chromosome"/>
</dbReference>
<dbReference type="InterPro" id="IPR036709">
    <property type="entry name" value="Autotransporte_beta_dom_sf"/>
</dbReference>
<reference evidence="3" key="1">
    <citation type="submission" date="2022-06" db="EMBL/GenBank/DDBJ databases">
        <title>Akkermansia biwalacus sp. nov., an anaerobic mucin-degrading bacterium isolated from human intestine.</title>
        <authorList>
            <person name="Kobayashi Y."/>
            <person name="Inoue S."/>
            <person name="Kawahara T."/>
            <person name="Kohda N."/>
        </authorList>
    </citation>
    <scope>NUCLEOTIDE SEQUENCE</scope>
    <source>
        <strain evidence="3">WON2089</strain>
    </source>
</reference>
<evidence type="ECO:0000313" key="3">
    <source>
        <dbReference type="EMBL" id="BDL43222.1"/>
    </source>
</evidence>
<evidence type="ECO:0000313" key="4">
    <source>
        <dbReference type="Proteomes" id="UP001062263"/>
    </source>
</evidence>
<dbReference type="Gene3D" id="2.40.128.130">
    <property type="entry name" value="Autotransporter beta-domain"/>
    <property type="match status" value="1"/>
</dbReference>
<dbReference type="SMART" id="SM00869">
    <property type="entry name" value="Autotransporter"/>
    <property type="match status" value="1"/>
</dbReference>
<evidence type="ECO:0000256" key="1">
    <source>
        <dbReference type="SAM" id="SignalP"/>
    </source>
</evidence>
<feature type="chain" id="PRO_5047316106" description="Autotransporter domain-containing protein" evidence="1">
    <location>
        <begin position="19"/>
        <end position="1046"/>
    </location>
</feature>
<sequence>MLLAAVIACLGSFSVATAADYTANSADSLVTAWNQAAASNEASTITITVPSGSDSITLTPEQKAQLAAISGTGSITVQMTDASGKLVNFNYDLVNEQVKFNNITLSEPTGSSNDIVVTNASNTTIDGRNISIVGSDDPKASKVFGTAITSTNGQVNVGDNVVIDQTVTVNGVATTTQDPATPPAGQAYTRTTTSSFKDSNEIAVQLGDNVSLQGAVTATGQITGDPDSKVTLNGDVTSNAGIGSVTTEGFDASNTQTSKTVTQSMDNSVSGGIALGETTAGAITIKANGGDISLGDNTVLDGTTVQADSVDLTKTVYNNTDSVWGTVEGTPEVLDTIEGNIALGQNTTVKGNATLTADDDIAIGENSLIAGNSAADGIVTAGGQISIGNGTQVLNNTATDADKAAINLADDQTLYIGSNTVLSGNTANGVSGSVYAGVNTQINVFTDAGAYTYISDGIATAAPAASTADAATRAADQAAVMTKTGAGTLVYGGTGDTDTFGGTYQQLEGNLIIGNATFGTPDATTGKVAAPESINSAVMGTDTTVYDIRTGSVTVTQDSTMKGASATFSGDSTLLLADGSTLDFGTPATFTDDSRVGIQVSDSDGNSVPISQLKKGTESVTVTLNGTDISGRLLNGLFLTTTMAPGTVEGTTTITQDMRGIDGVMSGFNGNVYTTAVGLENNRLNAAAGSPAAEFYEELFRATNADQAAHMIQSVSGENIVNFTWAASRTLRSFADLGRIQSAASMARQTEDTIEVVDAKGSPIARKTIARGNGNIWVGGMGIWDDQDARGGVSGYKYNAGGYAVGIDYKAAQGSLIGIAAGQSFGDIKDKSNFGSDYDVDSFLAMIYGRMHPFRESKFTLDGYGAYGRSKFKGNSYIMGSDLNGNVNSDTFSGGLYATWTERFALGKAYVTPYTGIEFMTSELKGFSESGPYGRTFDHARAQNWTIPAGITIARAYQTDGGTTITPALTVAVAQDVSRMNPKSNVSGPLGAWNVRGVNMGRTAFRLNAGIDVLFSSNWGARICYQFETRNKLTAHGINGAISYTF</sequence>
<dbReference type="InterPro" id="IPR011004">
    <property type="entry name" value="Trimer_LpxA-like_sf"/>
</dbReference>
<protein>
    <recommendedName>
        <fullName evidence="2">Autotransporter domain-containing protein</fullName>
    </recommendedName>
</protein>
<dbReference type="SUPFAM" id="SSF103515">
    <property type="entry name" value="Autotransporter"/>
    <property type="match status" value="1"/>
</dbReference>
<keyword evidence="4" id="KW-1185">Reference proteome</keyword>
<name>A0ABM7ZEW4_9BACT</name>
<accession>A0ABM7ZEW4</accession>
<dbReference type="PROSITE" id="PS51208">
    <property type="entry name" value="AUTOTRANSPORTER"/>
    <property type="match status" value="1"/>
</dbReference>
<dbReference type="Pfam" id="PF03797">
    <property type="entry name" value="Autotransporter"/>
    <property type="match status" value="1"/>
</dbReference>